<reference evidence="1 2" key="1">
    <citation type="submission" date="2020-07" db="EMBL/GenBank/DDBJ databases">
        <title>Complete Genome Sequence of an acetic acid bacterium, Acetobacter aceti JCM20276.</title>
        <authorList>
            <person name="Hirose Y."/>
            <person name="Mihara H."/>
        </authorList>
    </citation>
    <scope>NUCLEOTIDE SEQUENCE [LARGE SCALE GENOMIC DNA]</scope>
    <source>
        <strain evidence="1 2">JCM20276</strain>
    </source>
</reference>
<organism evidence="1 2">
    <name type="scientific">Acetobacter aceti</name>
    <dbReference type="NCBI Taxonomy" id="435"/>
    <lineage>
        <taxon>Bacteria</taxon>
        <taxon>Pseudomonadati</taxon>
        <taxon>Pseudomonadota</taxon>
        <taxon>Alphaproteobacteria</taxon>
        <taxon>Acetobacterales</taxon>
        <taxon>Acetobacteraceae</taxon>
        <taxon>Acetobacter</taxon>
        <taxon>Acetobacter subgen. Acetobacter</taxon>
    </lineage>
</organism>
<gene>
    <name evidence="1" type="ORF">AAJCM20276_23320</name>
</gene>
<dbReference type="EMBL" id="AP023326">
    <property type="protein sequence ID" value="BCI67708.1"/>
    <property type="molecule type" value="Genomic_DNA"/>
</dbReference>
<name>A0A6S6PIS9_ACEAC</name>
<proteinExistence type="predicted"/>
<accession>A0A6S6PIS9</accession>
<evidence type="ECO:0000313" key="1">
    <source>
        <dbReference type="EMBL" id="BCI67708.1"/>
    </source>
</evidence>
<evidence type="ECO:0000313" key="2">
    <source>
        <dbReference type="Proteomes" id="UP000515220"/>
    </source>
</evidence>
<sequence>MSKPSNTSQVPVTRTTEDMQIIDTEDCVLAQIHHVDGSWNDINPSGEDGELDPKSISQFNHWLSHLPAVVTASVGNSTRLMTCSFDYSQLVKAKDGSGAIGAVRKSGSSKFGAQARFQQAEGLKAMVNVNLVFNVASQLLAQKHLADINERLQTIEQKVDAIQMHLKTSRFAKIRTLREHLHIIGILLESGAEITKDTLQNLAKNAQEVRSQIIHISEDITAADVEIERFGPVSWFGSNDLRDELNQKIKNIERLQREYLMGMKCLLMANLILFIKNGGNKEFVFTCENYLKELNDENGVIQKWEKTKRKVTYHLSKMKPIFERAVSSQANALQVERRIKQVDNFLCIEKTQIIQMNDRIKAAQSPQIILEIVGGKVKRGRYLN</sequence>
<protein>
    <submittedName>
        <fullName evidence="1">Uncharacterized protein</fullName>
    </submittedName>
</protein>
<dbReference type="AlphaFoldDB" id="A0A6S6PIS9"/>
<dbReference type="Proteomes" id="UP000515220">
    <property type="component" value="Chromosome"/>
</dbReference>